<keyword evidence="6 7" id="KW-0413">Isomerase</keyword>
<dbReference type="RefSeq" id="WP_115853071.1">
    <property type="nucleotide sequence ID" value="NZ_QRDJ01000006.1"/>
</dbReference>
<dbReference type="CDD" id="cd01920">
    <property type="entry name" value="cyclophilin_EcCYP_like"/>
    <property type="match status" value="1"/>
</dbReference>
<dbReference type="GO" id="GO:0005737">
    <property type="term" value="C:cytoplasm"/>
    <property type="evidence" value="ECO:0007669"/>
    <property type="project" value="UniProtKB-SubCell"/>
</dbReference>
<dbReference type="AlphaFoldDB" id="A0A3D9DZJ0"/>
<dbReference type="Proteomes" id="UP000256334">
    <property type="component" value="Unassembled WGS sequence"/>
</dbReference>
<dbReference type="InterPro" id="IPR020892">
    <property type="entry name" value="Cyclophilin-type_PPIase_CS"/>
</dbReference>
<accession>A0A3D9DZJ0</accession>
<dbReference type="InterPro" id="IPR024936">
    <property type="entry name" value="Cyclophilin-type_PPIase"/>
</dbReference>
<keyword evidence="4" id="KW-0963">Cytoplasm</keyword>
<protein>
    <recommendedName>
        <fullName evidence="7">Peptidyl-prolyl cis-trans isomerase</fullName>
        <shortName evidence="7">PPIase</shortName>
        <ecNumber evidence="7">5.2.1.8</ecNumber>
    </recommendedName>
</protein>
<dbReference type="PRINTS" id="PR00153">
    <property type="entry name" value="CSAPPISMRASE"/>
</dbReference>
<gene>
    <name evidence="9" type="ORF">C8D72_0805</name>
</gene>
<comment type="catalytic activity">
    <reaction evidence="7">
        <text>[protein]-peptidylproline (omega=180) = [protein]-peptidylproline (omega=0)</text>
        <dbReference type="Rhea" id="RHEA:16237"/>
        <dbReference type="Rhea" id="RHEA-COMP:10747"/>
        <dbReference type="Rhea" id="RHEA-COMP:10748"/>
        <dbReference type="ChEBI" id="CHEBI:83833"/>
        <dbReference type="ChEBI" id="CHEBI:83834"/>
        <dbReference type="EC" id="5.2.1.8"/>
    </reaction>
</comment>
<keyword evidence="5 7" id="KW-0697">Rotamase</keyword>
<dbReference type="GO" id="GO:0003755">
    <property type="term" value="F:peptidyl-prolyl cis-trans isomerase activity"/>
    <property type="evidence" value="ECO:0007669"/>
    <property type="project" value="UniProtKB-UniRule"/>
</dbReference>
<dbReference type="GO" id="GO:0006457">
    <property type="term" value="P:protein folding"/>
    <property type="evidence" value="ECO:0007669"/>
    <property type="project" value="InterPro"/>
</dbReference>
<dbReference type="Pfam" id="PF00160">
    <property type="entry name" value="Pro_isomerase"/>
    <property type="match status" value="1"/>
</dbReference>
<dbReference type="FunFam" id="2.40.100.10:FF:000004">
    <property type="entry name" value="Peptidyl-prolyl cis-trans isomerase"/>
    <property type="match status" value="1"/>
</dbReference>
<dbReference type="PROSITE" id="PS00170">
    <property type="entry name" value="CSA_PPIASE_1"/>
    <property type="match status" value="1"/>
</dbReference>
<evidence type="ECO:0000259" key="8">
    <source>
        <dbReference type="PROSITE" id="PS50072"/>
    </source>
</evidence>
<evidence type="ECO:0000256" key="4">
    <source>
        <dbReference type="ARBA" id="ARBA00022490"/>
    </source>
</evidence>
<dbReference type="Gene3D" id="2.40.100.10">
    <property type="entry name" value="Cyclophilin-like"/>
    <property type="match status" value="1"/>
</dbReference>
<comment type="subcellular location">
    <subcellularLocation>
        <location evidence="2">Cytoplasm</location>
    </subcellularLocation>
</comment>
<proteinExistence type="inferred from homology"/>
<dbReference type="PANTHER" id="PTHR43246">
    <property type="entry name" value="PEPTIDYL-PROLYL CIS-TRANS ISOMERASE CYP38, CHLOROPLASTIC"/>
    <property type="match status" value="1"/>
</dbReference>
<dbReference type="SUPFAM" id="SSF50891">
    <property type="entry name" value="Cyclophilin-like"/>
    <property type="match status" value="1"/>
</dbReference>
<comment type="function">
    <text evidence="1 7">PPIases accelerate the folding of proteins. It catalyzes the cis-trans isomerization of proline imidic peptide bonds in oligopeptides.</text>
</comment>
<dbReference type="EC" id="5.2.1.8" evidence="7"/>
<dbReference type="OrthoDB" id="9807797at2"/>
<reference evidence="9 10" key="1">
    <citation type="submission" date="2018-07" db="EMBL/GenBank/DDBJ databases">
        <title>Genomic Encyclopedia of Type Strains, Phase IV (KMG-IV): sequencing the most valuable type-strain genomes for metagenomic binning, comparative biology and taxonomic classification.</title>
        <authorList>
            <person name="Goeker M."/>
        </authorList>
    </citation>
    <scope>NUCLEOTIDE SEQUENCE [LARGE SCALE GENOMIC DNA]</scope>
    <source>
        <strain evidence="9 10">DSM 14324</strain>
    </source>
</reference>
<evidence type="ECO:0000256" key="3">
    <source>
        <dbReference type="ARBA" id="ARBA00007365"/>
    </source>
</evidence>
<feature type="domain" description="PPIase cyclophilin-type" evidence="8">
    <location>
        <begin position="1"/>
        <end position="162"/>
    </location>
</feature>
<evidence type="ECO:0000256" key="5">
    <source>
        <dbReference type="ARBA" id="ARBA00023110"/>
    </source>
</evidence>
<organism evidence="9 10">
    <name type="scientific">Kushneria indalinina DSM 14324</name>
    <dbReference type="NCBI Taxonomy" id="1122140"/>
    <lineage>
        <taxon>Bacteria</taxon>
        <taxon>Pseudomonadati</taxon>
        <taxon>Pseudomonadota</taxon>
        <taxon>Gammaproteobacteria</taxon>
        <taxon>Oceanospirillales</taxon>
        <taxon>Halomonadaceae</taxon>
        <taxon>Kushneria</taxon>
    </lineage>
</organism>
<evidence type="ECO:0000256" key="6">
    <source>
        <dbReference type="ARBA" id="ARBA00023235"/>
    </source>
</evidence>
<dbReference type="InterPro" id="IPR029000">
    <property type="entry name" value="Cyclophilin-like_dom_sf"/>
</dbReference>
<evidence type="ECO:0000313" key="10">
    <source>
        <dbReference type="Proteomes" id="UP000256334"/>
    </source>
</evidence>
<dbReference type="PROSITE" id="PS50072">
    <property type="entry name" value="CSA_PPIASE_2"/>
    <property type="match status" value="1"/>
</dbReference>
<comment type="caution">
    <text evidence="9">The sequence shown here is derived from an EMBL/GenBank/DDBJ whole genome shotgun (WGS) entry which is preliminary data.</text>
</comment>
<sequence length="165" mass="18172">MIIFSTSAGEIKIELFHESAPQTAANFERYVREGHYDNTLFHRVIDGFMVQGGGFDTQFNQKPVHEPINNEANNGLKNSRGHLAMARTGDPHSATAQFFINVADNDFLNHTSTTPQGWGYCVFGRVVDGMDVVESIKGVATTRRHGHADVPAEDVVIESARLVDA</sequence>
<comment type="similarity">
    <text evidence="3 7">Belongs to the cyclophilin-type PPIase family.</text>
</comment>
<name>A0A3D9DZJ0_9GAMM</name>
<evidence type="ECO:0000256" key="1">
    <source>
        <dbReference type="ARBA" id="ARBA00002388"/>
    </source>
</evidence>
<dbReference type="PIRSF" id="PIRSF001467">
    <property type="entry name" value="Peptidylpro_ismrse"/>
    <property type="match status" value="1"/>
</dbReference>
<dbReference type="InterPro" id="IPR044665">
    <property type="entry name" value="E_coli_cyclophilin_A-like"/>
</dbReference>
<dbReference type="EMBL" id="QRDJ01000006">
    <property type="protein sequence ID" value="REC96131.1"/>
    <property type="molecule type" value="Genomic_DNA"/>
</dbReference>
<evidence type="ECO:0000256" key="7">
    <source>
        <dbReference type="RuleBase" id="RU363019"/>
    </source>
</evidence>
<evidence type="ECO:0000313" key="9">
    <source>
        <dbReference type="EMBL" id="REC96131.1"/>
    </source>
</evidence>
<keyword evidence="10" id="KW-1185">Reference proteome</keyword>
<evidence type="ECO:0000256" key="2">
    <source>
        <dbReference type="ARBA" id="ARBA00004496"/>
    </source>
</evidence>
<dbReference type="InterPro" id="IPR002130">
    <property type="entry name" value="Cyclophilin-type_PPIase_dom"/>
</dbReference>